<gene>
    <name evidence="2" type="ORF">C7Y72_06555</name>
</gene>
<name>A0A2T4UJB9_9ACTN</name>
<dbReference type="EMBL" id="PYYB01000001">
    <property type="protein sequence ID" value="PTL59336.1"/>
    <property type="molecule type" value="Genomic_DNA"/>
</dbReference>
<feature type="region of interest" description="Disordered" evidence="1">
    <location>
        <begin position="308"/>
        <end position="362"/>
    </location>
</feature>
<evidence type="ECO:0000313" key="2">
    <source>
        <dbReference type="EMBL" id="PTL59336.1"/>
    </source>
</evidence>
<evidence type="ECO:0000256" key="1">
    <source>
        <dbReference type="SAM" id="MobiDB-lite"/>
    </source>
</evidence>
<dbReference type="AlphaFoldDB" id="A0A2T4UJB9"/>
<protein>
    <submittedName>
        <fullName evidence="2">Uncharacterized protein</fullName>
    </submittedName>
</protein>
<sequence>MVGLLLGAAPAQARDYDGGKAFFTTPIAGDATTDPRSGDWVAGMRNASRYPYVNGPTNLFAPPVYDVTSSTPERLVRCRFCGAYTGTGETKYEDRVKVPIPDGAIPDPSEDGHIAFVDRARGLEWNLINAHDNGDGTWRAGGAGQFSLAGDGHQNVALGGGSATGSHLPLSQAISTDEVQAAIADGSYLIPHALQFGAPNIDGRCWVYPALGSDGNVRGGLPEGARIQLDPLLDVSTLPPGPRVLARTLQVYGAYLRDLSGAFAFYLRPQRGSAPAWSTLGIDGDALQTIPTERFRVLTVNYATIGTDQPKVQRPDRSCGPGADQVAPQQQRGSSTVQGAGTTTGSGGSTTRPGAADRARGARPLAPRNLFVRVRDVRGVRRVQFVWYARQSPSEVPRYRLYVDGKLRATVPRTYTGYLRIPPGRHVATVAGVSRTGVVGVRRAPGVRFTVPG</sequence>
<comment type="caution">
    <text evidence="2">The sequence shown here is derived from an EMBL/GenBank/DDBJ whole genome shotgun (WGS) entry which is preliminary data.</text>
</comment>
<keyword evidence="3" id="KW-1185">Reference proteome</keyword>
<evidence type="ECO:0000313" key="3">
    <source>
        <dbReference type="Proteomes" id="UP000240739"/>
    </source>
</evidence>
<reference evidence="2 3" key="1">
    <citation type="submission" date="2018-03" db="EMBL/GenBank/DDBJ databases">
        <title>Aquarubrobacter algicola gen. nov., sp. nov., a novel actinobacterium isolated from shallow eutrophic lake during the end of cyanobacterial harmful algal blooms.</title>
        <authorList>
            <person name="Chun S.J."/>
        </authorList>
    </citation>
    <scope>NUCLEOTIDE SEQUENCE [LARGE SCALE GENOMIC DNA]</scope>
    <source>
        <strain evidence="2 3">Seoho-28</strain>
    </source>
</reference>
<accession>A0A2T4UJB9</accession>
<dbReference type="Proteomes" id="UP000240739">
    <property type="component" value="Unassembled WGS sequence"/>
</dbReference>
<organism evidence="2 3">
    <name type="scientific">Paraconexibacter algicola</name>
    <dbReference type="NCBI Taxonomy" id="2133960"/>
    <lineage>
        <taxon>Bacteria</taxon>
        <taxon>Bacillati</taxon>
        <taxon>Actinomycetota</taxon>
        <taxon>Thermoleophilia</taxon>
        <taxon>Solirubrobacterales</taxon>
        <taxon>Paraconexibacteraceae</taxon>
        <taxon>Paraconexibacter</taxon>
    </lineage>
</organism>
<proteinExistence type="predicted"/>